<dbReference type="RefSeq" id="WP_230367645.1">
    <property type="nucleotide sequence ID" value="NZ_JAJALK010000014.1"/>
</dbReference>
<evidence type="ECO:0000259" key="3">
    <source>
        <dbReference type="Pfam" id="PF10988"/>
    </source>
</evidence>
<organism evidence="4 5">
    <name type="scientific">Methylobacterium brachiatum</name>
    <dbReference type="NCBI Taxonomy" id="269660"/>
    <lineage>
        <taxon>Bacteria</taxon>
        <taxon>Pseudomonadati</taxon>
        <taxon>Pseudomonadota</taxon>
        <taxon>Alphaproteobacteria</taxon>
        <taxon>Hyphomicrobiales</taxon>
        <taxon>Methylobacteriaceae</taxon>
        <taxon>Methylobacterium</taxon>
    </lineage>
</organism>
<reference evidence="4" key="1">
    <citation type="submission" date="2023-07" db="EMBL/GenBank/DDBJ databases">
        <title>Genomic Encyclopedia of Type Strains, Phase IV (KMG-IV): sequencing the most valuable type-strain genomes for metagenomic binning, comparative biology and taxonomic classification.</title>
        <authorList>
            <person name="Goeker M."/>
        </authorList>
    </citation>
    <scope>NUCLEOTIDE SEQUENCE</scope>
    <source>
        <strain evidence="4">DSM 19569</strain>
    </source>
</reference>
<dbReference type="EMBL" id="JAUSWL010000013">
    <property type="protein sequence ID" value="MDQ0546272.1"/>
    <property type="molecule type" value="Genomic_DNA"/>
</dbReference>
<evidence type="ECO:0000313" key="4">
    <source>
        <dbReference type="EMBL" id="MDQ0546272.1"/>
    </source>
</evidence>
<comment type="caution">
    <text evidence="4">The sequence shown here is derived from an EMBL/GenBank/DDBJ whole genome shotgun (WGS) entry which is preliminary data.</text>
</comment>
<dbReference type="Pfam" id="PF10988">
    <property type="entry name" value="DUF2807"/>
    <property type="match status" value="1"/>
</dbReference>
<dbReference type="InterPro" id="IPR021255">
    <property type="entry name" value="DUF2807"/>
</dbReference>
<dbReference type="AlphaFoldDB" id="A0AAJ1TZ82"/>
<feature type="chain" id="PRO_5042475285" description="Putative auto-transporter adhesin head GIN domain-containing protein" evidence="2">
    <location>
        <begin position="31"/>
        <end position="237"/>
    </location>
</feature>
<evidence type="ECO:0000256" key="2">
    <source>
        <dbReference type="SAM" id="SignalP"/>
    </source>
</evidence>
<accession>A0AAJ1TZ82</accession>
<sequence length="237" mass="25454">MTMHLTQAALLFYIVSASNFLLSIETFAKAEPQDRHSTCDGSNEPNVSASRTSVDLGWSGGSSIDINIPVQVEYQTSAKFSAIVIGNSDVISHARMRDSKLMWDREDYRPCANPSDIVVHIVGPSVTAWTLNGPGRLNLNTISQETLKITSHGTGSVTADGYVKDVVLRSSGPARVDLSKLETQRASVQIRGSGEIDIAPREDADISTSGPAVVKIYGSHAKLHVRSHGSAQVIQVP</sequence>
<protein>
    <recommendedName>
        <fullName evidence="3">Putative auto-transporter adhesin head GIN domain-containing protein</fullName>
    </recommendedName>
</protein>
<evidence type="ECO:0000256" key="1">
    <source>
        <dbReference type="SAM" id="MobiDB-lite"/>
    </source>
</evidence>
<feature type="domain" description="Putative auto-transporter adhesin head GIN" evidence="3">
    <location>
        <begin position="130"/>
        <end position="219"/>
    </location>
</feature>
<name>A0AAJ1TZ82_9HYPH</name>
<evidence type="ECO:0000313" key="5">
    <source>
        <dbReference type="Proteomes" id="UP001223420"/>
    </source>
</evidence>
<gene>
    <name evidence="4" type="ORF">QO001_005223</name>
</gene>
<feature type="region of interest" description="Disordered" evidence="1">
    <location>
        <begin position="33"/>
        <end position="52"/>
    </location>
</feature>
<proteinExistence type="predicted"/>
<feature type="compositionally biased region" description="Polar residues" evidence="1">
    <location>
        <begin position="39"/>
        <end position="52"/>
    </location>
</feature>
<dbReference type="Proteomes" id="UP001223420">
    <property type="component" value="Unassembled WGS sequence"/>
</dbReference>
<feature type="signal peptide" evidence="2">
    <location>
        <begin position="1"/>
        <end position="30"/>
    </location>
</feature>
<dbReference type="Gene3D" id="2.160.20.120">
    <property type="match status" value="1"/>
</dbReference>
<keyword evidence="2" id="KW-0732">Signal</keyword>